<organism evidence="3 4">
    <name type="scientific">Pisum sativum</name>
    <name type="common">Garden pea</name>
    <name type="synonym">Lathyrus oleraceus</name>
    <dbReference type="NCBI Taxonomy" id="3888"/>
    <lineage>
        <taxon>Eukaryota</taxon>
        <taxon>Viridiplantae</taxon>
        <taxon>Streptophyta</taxon>
        <taxon>Embryophyta</taxon>
        <taxon>Tracheophyta</taxon>
        <taxon>Spermatophyta</taxon>
        <taxon>Magnoliopsida</taxon>
        <taxon>eudicotyledons</taxon>
        <taxon>Gunneridae</taxon>
        <taxon>Pentapetalae</taxon>
        <taxon>rosids</taxon>
        <taxon>fabids</taxon>
        <taxon>Fabales</taxon>
        <taxon>Fabaceae</taxon>
        <taxon>Papilionoideae</taxon>
        <taxon>50 kb inversion clade</taxon>
        <taxon>NPAAA clade</taxon>
        <taxon>Hologalegina</taxon>
        <taxon>IRL clade</taxon>
        <taxon>Fabeae</taxon>
        <taxon>Lathyrus</taxon>
    </lineage>
</organism>
<evidence type="ECO:0000256" key="1">
    <source>
        <dbReference type="ARBA" id="ARBA00022737"/>
    </source>
</evidence>
<dbReference type="SUPFAM" id="SSF48452">
    <property type="entry name" value="TPR-like"/>
    <property type="match status" value="1"/>
</dbReference>
<dbReference type="Gramene" id="Psat01G0580800-T1">
    <property type="protein sequence ID" value="KAI5448532.1"/>
    <property type="gene ID" value="KIW84_015808"/>
</dbReference>
<evidence type="ECO:0000313" key="3">
    <source>
        <dbReference type="EMBL" id="KAI5448532.1"/>
    </source>
</evidence>
<dbReference type="Proteomes" id="UP001058974">
    <property type="component" value="Chromosome 1"/>
</dbReference>
<dbReference type="InterPro" id="IPR011990">
    <property type="entry name" value="TPR-like_helical_dom_sf"/>
</dbReference>
<keyword evidence="1" id="KW-0677">Repeat</keyword>
<dbReference type="Gene3D" id="1.25.40.10">
    <property type="entry name" value="Tetratricopeptide repeat domain"/>
    <property type="match status" value="1"/>
</dbReference>
<dbReference type="PANTHER" id="PTHR14027:SF2">
    <property type="entry name" value="RNA POLYMERASE-ASSOCIATED PROTEIN CTR9 HOMOLOG"/>
    <property type="match status" value="1"/>
</dbReference>
<reference evidence="3 4" key="1">
    <citation type="journal article" date="2022" name="Nat. Genet.">
        <title>Improved pea reference genome and pan-genome highlight genomic features and evolutionary characteristics.</title>
        <authorList>
            <person name="Yang T."/>
            <person name="Liu R."/>
            <person name="Luo Y."/>
            <person name="Hu S."/>
            <person name="Wang D."/>
            <person name="Wang C."/>
            <person name="Pandey M.K."/>
            <person name="Ge S."/>
            <person name="Xu Q."/>
            <person name="Li N."/>
            <person name="Li G."/>
            <person name="Huang Y."/>
            <person name="Saxena R.K."/>
            <person name="Ji Y."/>
            <person name="Li M."/>
            <person name="Yan X."/>
            <person name="He Y."/>
            <person name="Liu Y."/>
            <person name="Wang X."/>
            <person name="Xiang C."/>
            <person name="Varshney R.K."/>
            <person name="Ding H."/>
            <person name="Gao S."/>
            <person name="Zong X."/>
        </authorList>
    </citation>
    <scope>NUCLEOTIDE SEQUENCE [LARGE SCALE GENOMIC DNA]</scope>
    <source>
        <strain evidence="3 4">cv. Zhongwan 6</strain>
    </source>
</reference>
<dbReference type="GO" id="GO:0006355">
    <property type="term" value="P:regulation of DNA-templated transcription"/>
    <property type="evidence" value="ECO:0007669"/>
    <property type="project" value="InterPro"/>
</dbReference>
<dbReference type="PANTHER" id="PTHR14027">
    <property type="entry name" value="RNA POLYMERASE-ASSOCIATED PROTEIN CTR9"/>
    <property type="match status" value="1"/>
</dbReference>
<keyword evidence="4" id="KW-1185">Reference proteome</keyword>
<name>A0A9D5H174_PEA</name>
<sequence>MAGSRATRFAIASEAPLAATSVEPPATSRPNITPHIVRNEKRNPKLEATHLEKAKELYTRVMIQHSSNLYAANVAAVVFAEKGHFDVSKDIFTQVQEAFSGSVFVQMPDVWINLAHVYFAQGNFAFEDYFKRLFNFNKDKDGYWKWLAGDLASGARI</sequence>
<keyword evidence="2" id="KW-0802">TPR repeat</keyword>
<protein>
    <submittedName>
        <fullName evidence="3">Uncharacterized protein</fullName>
    </submittedName>
</protein>
<dbReference type="AlphaFoldDB" id="A0A9D5H174"/>
<dbReference type="GO" id="GO:0000993">
    <property type="term" value="F:RNA polymerase II complex binding"/>
    <property type="evidence" value="ECO:0007669"/>
    <property type="project" value="TreeGrafter"/>
</dbReference>
<gene>
    <name evidence="3" type="ORF">KIW84_015808</name>
</gene>
<comment type="caution">
    <text evidence="3">The sequence shown here is derived from an EMBL/GenBank/DDBJ whole genome shotgun (WGS) entry which is preliminary data.</text>
</comment>
<dbReference type="GO" id="GO:0016593">
    <property type="term" value="C:Cdc73/Paf1 complex"/>
    <property type="evidence" value="ECO:0007669"/>
    <property type="project" value="TreeGrafter"/>
</dbReference>
<dbReference type="InterPro" id="IPR031101">
    <property type="entry name" value="Ctr9"/>
</dbReference>
<evidence type="ECO:0000313" key="4">
    <source>
        <dbReference type="Proteomes" id="UP001058974"/>
    </source>
</evidence>
<accession>A0A9D5H174</accession>
<dbReference type="GO" id="GO:0006368">
    <property type="term" value="P:transcription elongation by RNA polymerase II"/>
    <property type="evidence" value="ECO:0007669"/>
    <property type="project" value="TreeGrafter"/>
</dbReference>
<proteinExistence type="predicted"/>
<dbReference type="EMBL" id="JAMSHJ010000001">
    <property type="protein sequence ID" value="KAI5448532.1"/>
    <property type="molecule type" value="Genomic_DNA"/>
</dbReference>
<evidence type="ECO:0000256" key="2">
    <source>
        <dbReference type="ARBA" id="ARBA00022803"/>
    </source>
</evidence>